<dbReference type="GO" id="GO:0003723">
    <property type="term" value="F:RNA binding"/>
    <property type="evidence" value="ECO:0007669"/>
    <property type="project" value="UniProtKB-KW"/>
</dbReference>
<feature type="compositionally biased region" description="Basic and acidic residues" evidence="2">
    <location>
        <begin position="73"/>
        <end position="118"/>
    </location>
</feature>
<proteinExistence type="predicted"/>
<reference evidence="4 5" key="1">
    <citation type="submission" date="2019-07" db="EMBL/GenBank/DDBJ databases">
        <title>Genomics analysis of Aphanomyces spp. identifies a new class of oomycete effector associated with host adaptation.</title>
        <authorList>
            <person name="Gaulin E."/>
        </authorList>
    </citation>
    <scope>NUCLEOTIDE SEQUENCE [LARGE SCALE GENOMIC DNA]</scope>
    <source>
        <strain evidence="4 5">ATCC 201684</strain>
    </source>
</reference>
<dbReference type="Proteomes" id="UP000481153">
    <property type="component" value="Unassembled WGS sequence"/>
</dbReference>
<protein>
    <recommendedName>
        <fullName evidence="3">Chromatin target of PRMT1 protein C-terminal domain-containing protein</fullName>
    </recommendedName>
</protein>
<feature type="region of interest" description="Disordered" evidence="2">
    <location>
        <begin position="1"/>
        <end position="124"/>
    </location>
</feature>
<dbReference type="VEuPathDB" id="FungiDB:AeMF1_018800"/>
<evidence type="ECO:0000256" key="1">
    <source>
        <dbReference type="ARBA" id="ARBA00022884"/>
    </source>
</evidence>
<comment type="caution">
    <text evidence="4">The sequence shown here is derived from an EMBL/GenBank/DDBJ whole genome shotgun (WGS) entry which is preliminary data.</text>
</comment>
<dbReference type="SMART" id="SM01218">
    <property type="entry name" value="FoP_duplication"/>
    <property type="match status" value="1"/>
</dbReference>
<dbReference type="EMBL" id="VJMJ01000181">
    <property type="protein sequence ID" value="KAF0728137.1"/>
    <property type="molecule type" value="Genomic_DNA"/>
</dbReference>
<dbReference type="AlphaFoldDB" id="A0A6G0WLG6"/>
<gene>
    <name evidence="4" type="ORF">Ae201684_013963</name>
</gene>
<feature type="compositionally biased region" description="Gly residues" evidence="2">
    <location>
        <begin position="33"/>
        <end position="47"/>
    </location>
</feature>
<dbReference type="InterPro" id="IPR025715">
    <property type="entry name" value="FoP_C"/>
</dbReference>
<evidence type="ECO:0000313" key="5">
    <source>
        <dbReference type="Proteomes" id="UP000481153"/>
    </source>
</evidence>
<name>A0A6G0WLG6_9STRA</name>
<sequence length="124" mass="13426">MAGKPQRERKNKQASNDSAPYSKGGNDNKAKGRGGQRNGGRRGGGGKGKGREKKKPKTAEDLDAEMDSYWGKSSEHAQKKLDGDMDDYWKKKGESTADESTKEDNKDAETTDADKETEAAAASE</sequence>
<feature type="domain" description="Chromatin target of PRMT1 protein C-terminal" evidence="3">
    <location>
        <begin position="2"/>
        <end position="95"/>
    </location>
</feature>
<evidence type="ECO:0000313" key="4">
    <source>
        <dbReference type="EMBL" id="KAF0728137.1"/>
    </source>
</evidence>
<evidence type="ECO:0000259" key="3">
    <source>
        <dbReference type="SMART" id="SM01218"/>
    </source>
</evidence>
<accession>A0A6G0WLG6</accession>
<dbReference type="Pfam" id="PF13865">
    <property type="entry name" value="FoP_duplication"/>
    <property type="match status" value="1"/>
</dbReference>
<organism evidence="4 5">
    <name type="scientific">Aphanomyces euteiches</name>
    <dbReference type="NCBI Taxonomy" id="100861"/>
    <lineage>
        <taxon>Eukaryota</taxon>
        <taxon>Sar</taxon>
        <taxon>Stramenopiles</taxon>
        <taxon>Oomycota</taxon>
        <taxon>Saprolegniomycetes</taxon>
        <taxon>Saprolegniales</taxon>
        <taxon>Verrucalvaceae</taxon>
        <taxon>Aphanomyces</taxon>
    </lineage>
</organism>
<evidence type="ECO:0000256" key="2">
    <source>
        <dbReference type="SAM" id="MobiDB-lite"/>
    </source>
</evidence>
<keyword evidence="5" id="KW-1185">Reference proteome</keyword>
<keyword evidence="1" id="KW-0694">RNA-binding</keyword>
<dbReference type="OrthoDB" id="48682at2759"/>